<dbReference type="GO" id="GO:0097176">
    <property type="term" value="P:epoxide metabolic process"/>
    <property type="evidence" value="ECO:0007669"/>
    <property type="project" value="TreeGrafter"/>
</dbReference>
<accession>A0A4S8QEQ9</accession>
<dbReference type="InterPro" id="IPR000639">
    <property type="entry name" value="Epox_hydrolase-like"/>
</dbReference>
<dbReference type="InterPro" id="IPR029058">
    <property type="entry name" value="AB_hydrolase_fold"/>
</dbReference>
<organism evidence="5 6">
    <name type="scientific">Glycomyces buryatensis</name>
    <dbReference type="NCBI Taxonomy" id="2570927"/>
    <lineage>
        <taxon>Bacteria</taxon>
        <taxon>Bacillati</taxon>
        <taxon>Actinomycetota</taxon>
        <taxon>Actinomycetes</taxon>
        <taxon>Glycomycetales</taxon>
        <taxon>Glycomycetaceae</taxon>
        <taxon>Glycomyces</taxon>
    </lineage>
</organism>
<dbReference type="OrthoDB" id="5171248at2"/>
<name>A0A4S8QEQ9_9ACTN</name>
<dbReference type="Gene3D" id="3.40.50.1820">
    <property type="entry name" value="alpha/beta hydrolase"/>
    <property type="match status" value="1"/>
</dbReference>
<dbReference type="RefSeq" id="WP_136532934.1">
    <property type="nucleotide sequence ID" value="NZ_STGY01000007.1"/>
</dbReference>
<evidence type="ECO:0000256" key="2">
    <source>
        <dbReference type="ARBA" id="ARBA00022797"/>
    </source>
</evidence>
<dbReference type="Pfam" id="PF06441">
    <property type="entry name" value="EHN"/>
    <property type="match status" value="1"/>
</dbReference>
<comment type="caution">
    <text evidence="5">The sequence shown here is derived from an EMBL/GenBank/DDBJ whole genome shotgun (WGS) entry which is preliminary data.</text>
</comment>
<dbReference type="SUPFAM" id="SSF53474">
    <property type="entry name" value="alpha/beta-Hydrolases"/>
    <property type="match status" value="1"/>
</dbReference>
<dbReference type="EMBL" id="STGY01000007">
    <property type="protein sequence ID" value="THV43093.1"/>
    <property type="molecule type" value="Genomic_DNA"/>
</dbReference>
<comment type="similarity">
    <text evidence="1">Belongs to the peptidase S33 family.</text>
</comment>
<evidence type="ECO:0000313" key="5">
    <source>
        <dbReference type="EMBL" id="THV43093.1"/>
    </source>
</evidence>
<dbReference type="Proteomes" id="UP000308760">
    <property type="component" value="Unassembled WGS sequence"/>
</dbReference>
<dbReference type="PANTHER" id="PTHR21661">
    <property type="entry name" value="EPOXIDE HYDROLASE 1-RELATED"/>
    <property type="match status" value="1"/>
</dbReference>
<feature type="domain" description="Epoxide hydrolase N-terminal" evidence="4">
    <location>
        <begin position="7"/>
        <end position="111"/>
    </location>
</feature>
<evidence type="ECO:0000313" key="6">
    <source>
        <dbReference type="Proteomes" id="UP000308760"/>
    </source>
</evidence>
<gene>
    <name evidence="5" type="ORF">FAB82_02345</name>
</gene>
<sequence>MKAGAEPRPYRVSVDQSELDELAQRLRRTRFSADLPAAHDCGVPLDRVRALVDYWRHSYDWRHHEAALNAYPQSLMRIDGIDVHYLHVRSAAPETFPLILTHGWPMSVVEYLDVIDLLTSHRSDQGTGFDVVVPSIPGFGFSGPIREPGWNRQRIARAWAELMHRLGYRTYGAHGNDVGGMISLELGRVDPEHVTAVHVTQTFSLPSADRRELAGLSASDLARLERSERFLRKSGAYLALQSTQPQTLAHALSDTPAGQLAWNLQLFDETVSDDYILTNTMIYWLTNTAGSSALTGYFEPRHADQPEGPTTVPLGVAVFDSDMFQSLRPLAERDHAGIVSWNSYRTGGHHPAHQVPSILAEDMRRFFNAHRDTGSTGSSSSLAT</sequence>
<dbReference type="InterPro" id="IPR010497">
    <property type="entry name" value="Epoxide_hydro_N"/>
</dbReference>
<evidence type="ECO:0000259" key="4">
    <source>
        <dbReference type="Pfam" id="PF06441"/>
    </source>
</evidence>
<dbReference type="GO" id="GO:0004301">
    <property type="term" value="F:epoxide hydrolase activity"/>
    <property type="evidence" value="ECO:0007669"/>
    <property type="project" value="TreeGrafter"/>
</dbReference>
<keyword evidence="6" id="KW-1185">Reference proteome</keyword>
<dbReference type="PANTHER" id="PTHR21661:SF35">
    <property type="entry name" value="EPOXIDE HYDROLASE"/>
    <property type="match status" value="1"/>
</dbReference>
<protein>
    <submittedName>
        <fullName evidence="5">Epoxide hydrolase</fullName>
    </submittedName>
</protein>
<reference evidence="5 6" key="2">
    <citation type="submission" date="2019-05" db="EMBL/GenBank/DDBJ databases">
        <title>Glycomyces buryatensis sp. nov.</title>
        <authorList>
            <person name="Nikitina E."/>
        </authorList>
    </citation>
    <scope>NUCLEOTIDE SEQUENCE [LARGE SCALE GENOMIC DNA]</scope>
    <source>
        <strain evidence="5 6">18</strain>
    </source>
</reference>
<keyword evidence="3 5" id="KW-0378">Hydrolase</keyword>
<reference evidence="6" key="1">
    <citation type="submission" date="2019-04" db="EMBL/GenBank/DDBJ databases">
        <title>Nocardioides xinjiangensis sp. nov.</title>
        <authorList>
            <person name="Liu S."/>
        </authorList>
    </citation>
    <scope>NUCLEOTIDE SEQUENCE [LARGE SCALE GENOMIC DNA]</scope>
    <source>
        <strain evidence="6">18</strain>
    </source>
</reference>
<evidence type="ECO:0000256" key="1">
    <source>
        <dbReference type="ARBA" id="ARBA00010088"/>
    </source>
</evidence>
<proteinExistence type="inferred from homology"/>
<keyword evidence="2" id="KW-0058">Aromatic hydrocarbons catabolism</keyword>
<dbReference type="PRINTS" id="PR00412">
    <property type="entry name" value="EPOXHYDRLASE"/>
</dbReference>
<dbReference type="AlphaFoldDB" id="A0A4S8QEQ9"/>
<evidence type="ECO:0000256" key="3">
    <source>
        <dbReference type="ARBA" id="ARBA00022801"/>
    </source>
</evidence>
<dbReference type="PIRSF" id="PIRSF001112">
    <property type="entry name" value="Epoxide_hydrolase"/>
    <property type="match status" value="1"/>
</dbReference>
<dbReference type="InterPro" id="IPR016292">
    <property type="entry name" value="Epoxide_hydrolase"/>
</dbReference>